<dbReference type="VEuPathDB" id="FungiDB:CJI97_001798"/>
<reference evidence="2" key="4">
    <citation type="submission" date="2024-03" db="EMBL/GenBank/DDBJ databases">
        <title>Improved genome assembly of Candida auris strain B8441 and annotation of B11205.</title>
        <authorList>
            <person name="Cauldron N.C."/>
            <person name="Shea T."/>
            <person name="Cuomo C.A."/>
        </authorList>
    </citation>
    <scope>NUCLEOTIDE SEQUENCE</scope>
    <source>
        <strain evidence="2">B8441</strain>
    </source>
</reference>
<sequence length="134" mass="14162">MRFASLFTAAFAAFATASPIVNSGAVASNELVTKDTVADSKVADSANVVARDNELLTDIENLVGDFVYDIEGLCNLLGFNVDEIFNAIGLQPPASRHGEVVDGAKLIFDIVKDLIPIATSLGVNFLKTIASLIF</sequence>
<dbReference type="VEuPathDB" id="FungiDB:CJJ09_005342"/>
<reference evidence="3 4" key="1">
    <citation type="journal article" date="2017" name="Clin. Infect. Dis.">
        <title>Simultaneous emergence of multidrug-resistant Candida auris on 3 continents confirmed by whole-genome sequencing and epidemiological analyses.</title>
        <authorList>
            <person name="Lockhart S.R."/>
            <person name="Etienne K.A."/>
            <person name="Vallabhaneni S."/>
            <person name="Farooqi J."/>
            <person name="Chowdhary A."/>
            <person name="Govender N.P."/>
            <person name="Colombo A.L."/>
            <person name="Calvo B."/>
            <person name="Cuomo C.A."/>
            <person name="Desjardins C.A."/>
            <person name="Berkow E.L."/>
            <person name="Castanheira M."/>
            <person name="Magobo R.E."/>
            <person name="Jabeen K."/>
            <person name="Asghar R.J."/>
            <person name="Meis J.F."/>
            <person name="Jackson B."/>
            <person name="Chiller T."/>
            <person name="Litvintseva A.P."/>
        </authorList>
    </citation>
    <scope>NUCLEOTIDE SEQUENCE [LARGE SCALE GENOMIC DNA]</scope>
    <source>
        <strain evidence="3 4">B8441</strain>
    </source>
</reference>
<keyword evidence="1" id="KW-0732">Signal</keyword>
<evidence type="ECO:0000313" key="3">
    <source>
        <dbReference type="EMBL" id="PIS54481.1"/>
    </source>
</evidence>
<dbReference type="VEuPathDB" id="FungiDB:CJJ07_004985"/>
<dbReference type="EMBL" id="PEKT03000007">
    <property type="protein sequence ID" value="KAK8438186.1"/>
    <property type="molecule type" value="Genomic_DNA"/>
</dbReference>
<reference evidence="3" key="2">
    <citation type="submission" date="2017-11" db="EMBL/GenBank/DDBJ databases">
        <title>Candida auris genome assembly and annotation.</title>
        <authorList>
            <person name="Munoz J.F."/>
            <person name="Gade L.G."/>
            <person name="Chow N.A."/>
            <person name="Litvintseva A.P."/>
            <person name="Loparev V.N."/>
            <person name="Cuomo C.A."/>
        </authorList>
    </citation>
    <scope>NUCLEOTIDE SEQUENCE</scope>
    <source>
        <strain evidence="3">B8441</strain>
    </source>
</reference>
<gene>
    <name evidence="3" type="ORF">B9J08_002255</name>
    <name evidence="2" type="ORF">B9J08_05265</name>
</gene>
<dbReference type="VEuPathDB" id="FungiDB:CJI96_0004258"/>
<dbReference type="Proteomes" id="UP000230249">
    <property type="component" value="Unassembled WGS sequence"/>
</dbReference>
<dbReference type="VEuPathDB" id="FungiDB:QG37_06580"/>
<reference evidence="2 4" key="3">
    <citation type="journal article" date="2018" name="Nat. Commun.">
        <title>Genomic insights into multidrug-resistance, mating and virulence in Candida auris and related emerging species.</title>
        <authorList>
            <person name="Munoz J.F."/>
            <person name="Gade L."/>
            <person name="Chow N.A."/>
            <person name="Loparev V.N."/>
            <person name="Juieng P."/>
            <person name="Berkow E.L."/>
            <person name="Farrer R.A."/>
            <person name="Litvintseva A.P."/>
            <person name="Cuomo C.A."/>
        </authorList>
    </citation>
    <scope>GENOME REANNOTATION</scope>
    <source>
        <strain evidence="2 4">B8441</strain>
    </source>
</reference>
<comment type="caution">
    <text evidence="3">The sequence shown here is derived from an EMBL/GenBank/DDBJ whole genome shotgun (WGS) entry which is preliminary data.</text>
</comment>
<dbReference type="VEuPathDB" id="FungiDB:B9J08_002255"/>
<dbReference type="OrthoDB" id="3027644at2759"/>
<dbReference type="EMBL" id="PEKT02000006">
    <property type="protein sequence ID" value="PIS54481.1"/>
    <property type="molecule type" value="Genomic_DNA"/>
</dbReference>
<organism evidence="3">
    <name type="scientific">Candidozyma auris</name>
    <name type="common">Yeast</name>
    <name type="synonym">Candida auris</name>
    <dbReference type="NCBI Taxonomy" id="498019"/>
    <lineage>
        <taxon>Eukaryota</taxon>
        <taxon>Fungi</taxon>
        <taxon>Dikarya</taxon>
        <taxon>Ascomycota</taxon>
        <taxon>Saccharomycotina</taxon>
        <taxon>Pichiomycetes</taxon>
        <taxon>Metschnikowiaceae</taxon>
        <taxon>Candidozyma</taxon>
    </lineage>
</organism>
<keyword evidence="4" id="KW-1185">Reference proteome</keyword>
<evidence type="ECO:0000256" key="1">
    <source>
        <dbReference type="SAM" id="SignalP"/>
    </source>
</evidence>
<dbReference type="AlphaFoldDB" id="A0A2H0ZV06"/>
<proteinExistence type="predicted"/>
<feature type="signal peptide" evidence="1">
    <location>
        <begin position="1"/>
        <end position="17"/>
    </location>
</feature>
<evidence type="ECO:0000313" key="4">
    <source>
        <dbReference type="Proteomes" id="UP000230249"/>
    </source>
</evidence>
<accession>A0A2H0ZV06</accession>
<evidence type="ECO:0000313" key="2">
    <source>
        <dbReference type="EMBL" id="KAK8438186.1"/>
    </source>
</evidence>
<protein>
    <submittedName>
        <fullName evidence="3">Uncharacterized protein</fullName>
    </submittedName>
</protein>
<feature type="chain" id="PRO_5044381233" evidence="1">
    <location>
        <begin position="18"/>
        <end position="134"/>
    </location>
</feature>
<name>A0A2H0ZV06_CANAR</name>